<dbReference type="KEGG" id="gph:GEMMAAP_15360"/>
<comment type="similarity">
    <text evidence="1">Belongs to the iron-sulfur cluster assembly SufBD family.</text>
</comment>
<accession>A0A143BL85</accession>
<dbReference type="InterPro" id="IPR055346">
    <property type="entry name" value="Fe-S_cluster_assembly_SufBD"/>
</dbReference>
<dbReference type="InterPro" id="IPR037284">
    <property type="entry name" value="SUF_FeS_clus_asmbl_SufBD_sf"/>
</dbReference>
<dbReference type="Pfam" id="PF19295">
    <property type="entry name" value="SufBD_N"/>
    <property type="match status" value="1"/>
</dbReference>
<protein>
    <recommendedName>
        <fullName evidence="6">Fe-S cluster assembly protein SufD</fullName>
    </recommendedName>
</protein>
<dbReference type="OrthoDB" id="9768262at2"/>
<dbReference type="SUPFAM" id="SSF101960">
    <property type="entry name" value="Stabilizer of iron transporter SufD"/>
    <property type="match status" value="1"/>
</dbReference>
<keyword evidence="5" id="KW-1185">Reference proteome</keyword>
<dbReference type="RefSeq" id="WP_026848483.1">
    <property type="nucleotide sequence ID" value="NZ_CP011454.1"/>
</dbReference>
<dbReference type="eggNOG" id="COG0719">
    <property type="taxonomic scope" value="Bacteria"/>
</dbReference>
<feature type="domain" description="SUF system FeS cluster assembly SufBD N-terminal" evidence="3">
    <location>
        <begin position="17"/>
        <end position="167"/>
    </location>
</feature>
<dbReference type="PANTHER" id="PTHR43575">
    <property type="entry name" value="PROTEIN ABCI7, CHLOROPLASTIC"/>
    <property type="match status" value="1"/>
</dbReference>
<dbReference type="InterPro" id="IPR000825">
    <property type="entry name" value="SUF_FeS_clus_asmbl_SufBD_core"/>
</dbReference>
<evidence type="ECO:0000313" key="4">
    <source>
        <dbReference type="EMBL" id="AMW05799.1"/>
    </source>
</evidence>
<dbReference type="InterPro" id="IPR045595">
    <property type="entry name" value="SufBD_N"/>
</dbReference>
<dbReference type="Proteomes" id="UP000076404">
    <property type="component" value="Chromosome"/>
</dbReference>
<evidence type="ECO:0000256" key="1">
    <source>
        <dbReference type="ARBA" id="ARBA00043967"/>
    </source>
</evidence>
<evidence type="ECO:0000259" key="2">
    <source>
        <dbReference type="Pfam" id="PF01458"/>
    </source>
</evidence>
<dbReference type="NCBIfam" id="TIGR01981">
    <property type="entry name" value="sufD"/>
    <property type="match status" value="1"/>
</dbReference>
<evidence type="ECO:0000259" key="3">
    <source>
        <dbReference type="Pfam" id="PF19295"/>
    </source>
</evidence>
<dbReference type="AlphaFoldDB" id="A0A143BL85"/>
<evidence type="ECO:0008006" key="6">
    <source>
        <dbReference type="Google" id="ProtNLM"/>
    </source>
</evidence>
<dbReference type="Pfam" id="PF01458">
    <property type="entry name" value="SUFBD_core"/>
    <property type="match status" value="1"/>
</dbReference>
<reference evidence="4 5" key="2">
    <citation type="journal article" date="2016" name="Environ. Microbiol. Rep.">
        <title>Metagenomic evidence for the presence of phototrophic Gemmatimonadetes bacteria in diverse environments.</title>
        <authorList>
            <person name="Zeng Y."/>
            <person name="Baumbach J."/>
            <person name="Barbosa E.G."/>
            <person name="Azevedo V."/>
            <person name="Zhang C."/>
            <person name="Koblizek M."/>
        </authorList>
    </citation>
    <scope>NUCLEOTIDE SEQUENCE [LARGE SCALE GENOMIC DNA]</scope>
    <source>
        <strain evidence="4 5">AP64</strain>
    </source>
</reference>
<sequence>MTTGLRFAEQAVEASAANAPGSIKALRAEGSAAFQTLGFPTTRNEDWHYTNVSAISSGQYLPAIDSPVGAISADALAPFTFGADWPLVVFVNGRFAPDLSTLNTLPAGIRVLDMATASAEEPELLGKYLGTIAPATRDGFTALNAAFAGEGTFIHVAKEMVIEHPIHLLHVMDEQGANIMSHPRHVMVVERHAKASVVESYVSVADVPYFTNAVVEAFVEDGATLQVIRIQRESRQANHVGTVEARQGRDSHFLTFTFQTGANLSRSNVYTVLDGEGCGCTINGLYMLDGEQHGDHQTRVEHVKENCFSREAYKGLIDDSAHGVFNGKVYVHPEAQKTDGKQTNHTLLLSEKAQIDTKPQLEIFADDVKCTHGATVGRMDETALFYLKSRGVGKTLAKQLLMYAFAADVLETIDNPVIVEALETLTVERFTGSAHH</sequence>
<dbReference type="PANTHER" id="PTHR43575:SF1">
    <property type="entry name" value="PROTEIN ABCI7, CHLOROPLASTIC"/>
    <property type="match status" value="1"/>
</dbReference>
<proteinExistence type="inferred from homology"/>
<name>A0A143BL85_9BACT</name>
<feature type="domain" description="SUF system FeS cluster assembly SufBD core" evidence="2">
    <location>
        <begin position="176"/>
        <end position="405"/>
    </location>
</feature>
<reference evidence="4 5" key="1">
    <citation type="journal article" date="2014" name="Proc. Natl. Acad. Sci. U.S.A.">
        <title>Functional type 2 photosynthetic reaction centers found in the rare bacterial phylum Gemmatimonadetes.</title>
        <authorList>
            <person name="Zeng Y."/>
            <person name="Feng F."/>
            <person name="Medova H."/>
            <person name="Dean J."/>
            <person name="Koblizek M."/>
        </authorList>
    </citation>
    <scope>NUCLEOTIDE SEQUENCE [LARGE SCALE GENOMIC DNA]</scope>
    <source>
        <strain evidence="4 5">AP64</strain>
    </source>
</reference>
<dbReference type="InterPro" id="IPR011542">
    <property type="entry name" value="SUF_FeS_clus_asmbl_SufD"/>
</dbReference>
<dbReference type="GO" id="GO:0016226">
    <property type="term" value="P:iron-sulfur cluster assembly"/>
    <property type="evidence" value="ECO:0007669"/>
    <property type="project" value="InterPro"/>
</dbReference>
<evidence type="ECO:0000313" key="5">
    <source>
        <dbReference type="Proteomes" id="UP000076404"/>
    </source>
</evidence>
<gene>
    <name evidence="4" type="ORF">GEMMAAP_15360</name>
</gene>
<dbReference type="STRING" id="1379270.GEMMAAP_15360"/>
<organism evidence="4 5">
    <name type="scientific">Gemmatimonas phototrophica</name>
    <dbReference type="NCBI Taxonomy" id="1379270"/>
    <lineage>
        <taxon>Bacteria</taxon>
        <taxon>Pseudomonadati</taxon>
        <taxon>Gemmatimonadota</taxon>
        <taxon>Gemmatimonadia</taxon>
        <taxon>Gemmatimonadales</taxon>
        <taxon>Gemmatimonadaceae</taxon>
        <taxon>Gemmatimonas</taxon>
    </lineage>
</organism>
<dbReference type="EMBL" id="CP011454">
    <property type="protein sequence ID" value="AMW05799.1"/>
    <property type="molecule type" value="Genomic_DNA"/>
</dbReference>